<evidence type="ECO:0000313" key="2">
    <source>
        <dbReference type="Proteomes" id="UP000324831"/>
    </source>
</evidence>
<sequence>MTINWNKLSAAQYKVITAPLQYSLISGWNREETARLAAIKLGHLIENKEKINRPSQVLIITYELQDLDLFRKELESVLDKEFKYWANRIGYLNYETLKQNFTIQEYQPNGITKPRILWEKISQERKLVFVLGNTPFKKQDQENKNFIKELFSHVVTLFWTYEKDEEWVWEWLSHDEKHNYISLAKDYLETKNKYYENPDNQIKIDEEEINQLINNTNEAPYESYWIIGKIYKIQKENGSYKDCRIYTNTEEEKRKYNLIFPEIFRNEFKIFINWLEIANLSSFEKIDKDLLDLINNKKDKEIQETVERIQAKETIKDIFLELLSSGKLPYMHGKQIEFLSIIEGLNHKQDIEEIKERIWSKSLDTKNSYSLALTKLEKPTHKPKYAFLIHPEEPTEEDLQLSTEKIFVYCYSEFEQYKKYDAIQEKKEEETYKVLWESVKEKETIEFISRYKGEISNTKNKIFLVYPDASNWKQTLSKHQIRNFSFYEFLSTISKRPYTQKINPITQKKALIQTYLEQFSVPKTSWDSFYKAICLMRDCDRIERISELSDFQQKPELTNLLTKKEINYVYEIYRKYKNETKHKPEYKFIDILAHQHFLHNQNQIEKLCREKISDLIFLDYYLLSEEELSWLSKIIAATDSVLLISKHNSEIYKSKPQIQNLGKQLLIAKKRTLTEEYSQTTNYSLSLLNKLLGSNLTNPDLPGEKPITYIANSQEEEINWVKSKIQTLSNFVILVKSQETVEKLKPHFSSSTAIYQMNALNEFKYENVFIMNLNSNFCSWANQHQHSQLFYNAITSTTKRLFLSSDSQDISPILQEIKDLTTIESESDQIEYLNYIEDLKTEIKTAQELNKSFVIVTSDENKYIELHLNRFIDKMLFLCSFSNENFLISKLSSIFLEDKELQELFKLDLTDYISTLETIYKCRKHNQEYTNNKELLNSIFNALNIWIQKRKNINYQIKRNTTDLLFETINNCQNLDDLIKKSQIEILNIKKHADIDKQEPVDYVYILGDQQSKNIKTIEGLWKTKVKEKMILVFEKKLISV</sequence>
<gene>
    <name evidence="1" type="ORF">MHSWG343_08700</name>
</gene>
<name>A0A478FQV0_9MOLU</name>
<accession>A0A478FQV0</accession>
<protein>
    <submittedName>
        <fullName evidence="1">Uncharacterized protein</fullName>
    </submittedName>
</protein>
<evidence type="ECO:0000313" key="1">
    <source>
        <dbReference type="EMBL" id="GCE63863.1"/>
    </source>
</evidence>
<dbReference type="InterPro" id="IPR027417">
    <property type="entry name" value="P-loop_NTPase"/>
</dbReference>
<organism evidence="1 2">
    <name type="scientific">Candidatus Mycoplasma haematohominis</name>
    <dbReference type="NCBI Taxonomy" id="1494318"/>
    <lineage>
        <taxon>Bacteria</taxon>
        <taxon>Bacillati</taxon>
        <taxon>Mycoplasmatota</taxon>
        <taxon>Mollicutes</taxon>
        <taxon>Mycoplasmataceae</taxon>
        <taxon>Mycoplasma</taxon>
    </lineage>
</organism>
<dbReference type="Proteomes" id="UP000324831">
    <property type="component" value="Unassembled WGS sequence"/>
</dbReference>
<dbReference type="EMBL" id="BIMN01000005">
    <property type="protein sequence ID" value="GCE63863.1"/>
    <property type="molecule type" value="Genomic_DNA"/>
</dbReference>
<proteinExistence type="predicted"/>
<dbReference type="Gene3D" id="3.40.50.300">
    <property type="entry name" value="P-loop containing nucleotide triphosphate hydrolases"/>
    <property type="match status" value="1"/>
</dbReference>
<reference evidence="1 2" key="1">
    <citation type="submission" date="2019-01" db="EMBL/GenBank/DDBJ databases">
        <title>Draft genome sequences of Candidatus Mycoplasma haemohominis SWG34-3 identified from a patient with pyrexia, anemia and liver dysfunction.</title>
        <authorList>
            <person name="Sekizuka T."/>
            <person name="Hattori N."/>
            <person name="Katano H."/>
            <person name="Takuma T."/>
            <person name="Ito T."/>
            <person name="Arai N."/>
            <person name="Yanai R."/>
            <person name="Ishii S."/>
            <person name="Miura Y."/>
            <person name="Tokunaga T."/>
            <person name="Watanabe H."/>
            <person name="Nomura N."/>
            <person name="Eguchi J."/>
            <person name="Arai T."/>
            <person name="Hasegawa H."/>
            <person name="Nakamaki T."/>
            <person name="Wakita T."/>
            <person name="Niki Y."/>
            <person name="Kuroda M."/>
        </authorList>
    </citation>
    <scope>NUCLEOTIDE SEQUENCE [LARGE SCALE GENOMIC DNA]</scope>
    <source>
        <strain evidence="1">SWG34-3</strain>
    </source>
</reference>
<dbReference type="AlphaFoldDB" id="A0A478FQV0"/>
<comment type="caution">
    <text evidence="1">The sequence shown here is derived from an EMBL/GenBank/DDBJ whole genome shotgun (WGS) entry which is preliminary data.</text>
</comment>